<dbReference type="EMBL" id="JBFXLT010000013">
    <property type="protein sequence ID" value="KAL2818573.1"/>
    <property type="molecule type" value="Genomic_DNA"/>
</dbReference>
<dbReference type="Gene3D" id="3.10.450.50">
    <property type="match status" value="1"/>
</dbReference>
<comment type="caution">
    <text evidence="2">The sequence shown here is derived from an EMBL/GenBank/DDBJ whole genome shotgun (WGS) entry which is preliminary data.</text>
</comment>
<evidence type="ECO:0000313" key="2">
    <source>
        <dbReference type="EMBL" id="KAL2818573.1"/>
    </source>
</evidence>
<reference evidence="2 3" key="1">
    <citation type="submission" date="2024-07" db="EMBL/GenBank/DDBJ databases">
        <title>Section-level genome sequencing and comparative genomics of Aspergillus sections Usti and Cavernicolus.</title>
        <authorList>
            <consortium name="Lawrence Berkeley National Laboratory"/>
            <person name="Nybo J.L."/>
            <person name="Vesth T.C."/>
            <person name="Theobald S."/>
            <person name="Frisvad J.C."/>
            <person name="Larsen T.O."/>
            <person name="Kjaerboelling I."/>
            <person name="Rothschild-Mancinelli K."/>
            <person name="Lyhne E.K."/>
            <person name="Kogle M.E."/>
            <person name="Barry K."/>
            <person name="Clum A."/>
            <person name="Na H."/>
            <person name="Ledsgaard L."/>
            <person name="Lin J."/>
            <person name="Lipzen A."/>
            <person name="Kuo A."/>
            <person name="Riley R."/>
            <person name="Mondo S."/>
            <person name="Labutti K."/>
            <person name="Haridas S."/>
            <person name="Pangalinan J."/>
            <person name="Salamov A.A."/>
            <person name="Simmons B.A."/>
            <person name="Magnuson J.K."/>
            <person name="Chen J."/>
            <person name="Drula E."/>
            <person name="Henrissat B."/>
            <person name="Wiebenga A."/>
            <person name="Lubbers R.J."/>
            <person name="Gomes A.C."/>
            <person name="Makela M.R."/>
            <person name="Stajich J."/>
            <person name="Grigoriev I.V."/>
            <person name="Mortensen U.H."/>
            <person name="De Vries R.P."/>
            <person name="Baker S.E."/>
            <person name="Andersen M.R."/>
        </authorList>
    </citation>
    <scope>NUCLEOTIDE SEQUENCE [LARGE SCALE GENOMIC DNA]</scope>
    <source>
        <strain evidence="2 3">CBS 588.65</strain>
    </source>
</reference>
<evidence type="ECO:0000259" key="1">
    <source>
        <dbReference type="Pfam" id="PF13577"/>
    </source>
</evidence>
<dbReference type="InterPro" id="IPR037401">
    <property type="entry name" value="SnoaL-like"/>
</dbReference>
<dbReference type="Pfam" id="PF13577">
    <property type="entry name" value="SnoaL_4"/>
    <property type="match status" value="1"/>
</dbReference>
<feature type="domain" description="SnoaL-like" evidence="1">
    <location>
        <begin position="67"/>
        <end position="190"/>
    </location>
</feature>
<protein>
    <recommendedName>
        <fullName evidence="1">SnoaL-like domain-containing protein</fullName>
    </recommendedName>
</protein>
<proteinExistence type="predicted"/>
<dbReference type="CDD" id="cd00531">
    <property type="entry name" value="NTF2_like"/>
    <property type="match status" value="1"/>
</dbReference>
<dbReference type="Proteomes" id="UP001610334">
    <property type="component" value="Unassembled WGS sequence"/>
</dbReference>
<keyword evidence="3" id="KW-1185">Reference proteome</keyword>
<evidence type="ECO:0000313" key="3">
    <source>
        <dbReference type="Proteomes" id="UP001610334"/>
    </source>
</evidence>
<name>A0ABR4HSV3_9EURO</name>
<gene>
    <name evidence="2" type="ORF">BJX63DRAFT_383423</name>
</gene>
<dbReference type="SUPFAM" id="SSF54427">
    <property type="entry name" value="NTF2-like"/>
    <property type="match status" value="1"/>
</dbReference>
<accession>A0ABR4HSV3</accession>
<sequence length="212" mass="24213">MRLGSLMQTGNINETTPRVKPYLASHPLRSNQHNSPIPHTHLSYPYTEREMTAILPYEIAETLRLKKSQYCRFADTHDWDSFASLMLPSLTASFTGPDGEIVTENGVRYYFATRDEFVAFFRAAFETQQTIHVVGPGELQRVSENEVNAIWSVVYHAASHGIAGRWKGTGGGQYHETWRKVDGEWLMASLKMVRGYWKVQQLGETEEKNEEV</sequence>
<organism evidence="2 3">
    <name type="scientific">Aspergillus granulosus</name>
    <dbReference type="NCBI Taxonomy" id="176169"/>
    <lineage>
        <taxon>Eukaryota</taxon>
        <taxon>Fungi</taxon>
        <taxon>Dikarya</taxon>
        <taxon>Ascomycota</taxon>
        <taxon>Pezizomycotina</taxon>
        <taxon>Eurotiomycetes</taxon>
        <taxon>Eurotiomycetidae</taxon>
        <taxon>Eurotiales</taxon>
        <taxon>Aspergillaceae</taxon>
        <taxon>Aspergillus</taxon>
        <taxon>Aspergillus subgen. Nidulantes</taxon>
    </lineage>
</organism>
<dbReference type="InterPro" id="IPR032710">
    <property type="entry name" value="NTF2-like_dom_sf"/>
</dbReference>